<comment type="subcellular location">
    <subcellularLocation>
        <location evidence="1">Membrane</location>
        <topology evidence="1">Multi-pass membrane protein</topology>
    </subcellularLocation>
</comment>
<feature type="transmembrane region" description="Helical" evidence="8">
    <location>
        <begin position="83"/>
        <end position="107"/>
    </location>
</feature>
<feature type="transmembrane region" description="Helical" evidence="8">
    <location>
        <begin position="184"/>
        <end position="207"/>
    </location>
</feature>
<evidence type="ECO:0000256" key="7">
    <source>
        <dbReference type="ARBA" id="ARBA00023136"/>
    </source>
</evidence>
<proteinExistence type="inferred from homology"/>
<evidence type="ECO:0000256" key="1">
    <source>
        <dbReference type="ARBA" id="ARBA00004141"/>
    </source>
</evidence>
<dbReference type="NCBIfam" id="TIGR00912">
    <property type="entry name" value="2A0309"/>
    <property type="match status" value="1"/>
</dbReference>
<dbReference type="EMBL" id="VNJJ01000006">
    <property type="protein sequence ID" value="TVX99708.1"/>
    <property type="molecule type" value="Genomic_DNA"/>
</dbReference>
<accession>A0A559JIK8</accession>
<dbReference type="Gene3D" id="1.20.1740.10">
    <property type="entry name" value="Amino acid/polyamine transporter I"/>
    <property type="match status" value="1"/>
</dbReference>
<evidence type="ECO:0000313" key="10">
    <source>
        <dbReference type="Proteomes" id="UP000316330"/>
    </source>
</evidence>
<feature type="transmembrane region" description="Helical" evidence="8">
    <location>
        <begin position="12"/>
        <end position="29"/>
    </location>
</feature>
<evidence type="ECO:0000256" key="4">
    <source>
        <dbReference type="ARBA" id="ARBA00022544"/>
    </source>
</evidence>
<organism evidence="9 10">
    <name type="scientific">Cohnella terricola</name>
    <dbReference type="NCBI Taxonomy" id="1289167"/>
    <lineage>
        <taxon>Bacteria</taxon>
        <taxon>Bacillati</taxon>
        <taxon>Bacillota</taxon>
        <taxon>Bacilli</taxon>
        <taxon>Bacillales</taxon>
        <taxon>Paenibacillaceae</taxon>
        <taxon>Cohnella</taxon>
    </lineage>
</organism>
<gene>
    <name evidence="9" type="ORF">FPZ45_12175</name>
</gene>
<reference evidence="9 10" key="1">
    <citation type="submission" date="2019-07" db="EMBL/GenBank/DDBJ databases">
        <authorList>
            <person name="Kim J."/>
        </authorList>
    </citation>
    <scope>NUCLEOTIDE SEQUENCE [LARGE SCALE GENOMIC DNA]</scope>
    <source>
        <strain evidence="9 10">G13</strain>
    </source>
</reference>
<feature type="transmembrane region" description="Helical" evidence="8">
    <location>
        <begin position="303"/>
        <end position="321"/>
    </location>
</feature>
<feature type="transmembrane region" description="Helical" evidence="8">
    <location>
        <begin position="41"/>
        <end position="62"/>
    </location>
</feature>
<dbReference type="GO" id="GO:0009847">
    <property type="term" value="P:spore germination"/>
    <property type="evidence" value="ECO:0007669"/>
    <property type="project" value="InterPro"/>
</dbReference>
<keyword evidence="4" id="KW-0309">Germination</keyword>
<feature type="transmembrane region" description="Helical" evidence="8">
    <location>
        <begin position="333"/>
        <end position="356"/>
    </location>
</feature>
<keyword evidence="5 8" id="KW-0812">Transmembrane</keyword>
<dbReference type="GO" id="GO:0016020">
    <property type="term" value="C:membrane"/>
    <property type="evidence" value="ECO:0007669"/>
    <property type="project" value="UniProtKB-SubCell"/>
</dbReference>
<evidence type="ECO:0000256" key="6">
    <source>
        <dbReference type="ARBA" id="ARBA00022989"/>
    </source>
</evidence>
<protein>
    <submittedName>
        <fullName evidence="9">GerAB/ArcD/ProY family transporter</fullName>
    </submittedName>
</protein>
<dbReference type="PANTHER" id="PTHR34975:SF2">
    <property type="entry name" value="SPORE GERMINATION PROTEIN A2"/>
    <property type="match status" value="1"/>
</dbReference>
<sequence>MIAGKDKITPGQLMFVIIQAQIGVNILFLPSSVESVASSDAWISVSLAGITTMILILAIWGLSRRFPGMILFDYLPLLLGKPIGTIVHLVFAASFIAECSLTSLLFVNAVRDWIFPNTPKSIVLILILAVSLYMARENLRAIARFFVLTFGLIFLMIFIATYAYKEADIMYILPINQAGIPSIIKGALFSMNSFFGYEMLFFCYPYVQGKSRTILKAVFYANTFSVLVYVYLVFTCLLVFTPEEIKIIPQPILYMVKALSFTIIERADLYFLTIWTVVVTSTIMAYLFMSARSVSSLFGMKNHAGTTPFVTLIVFCISLYPHNQDMVNRLKSIVGILGSVSFVTLPIVLLCISYLFKVQRKESAEG</sequence>
<feature type="transmembrane region" description="Helical" evidence="8">
    <location>
        <begin position="113"/>
        <end position="133"/>
    </location>
</feature>
<dbReference type="InterPro" id="IPR004761">
    <property type="entry name" value="Spore_GerAB"/>
</dbReference>
<evidence type="ECO:0000256" key="3">
    <source>
        <dbReference type="ARBA" id="ARBA00022448"/>
    </source>
</evidence>
<keyword evidence="6 8" id="KW-1133">Transmembrane helix</keyword>
<comment type="caution">
    <text evidence="9">The sequence shown here is derived from an EMBL/GenBank/DDBJ whole genome shotgun (WGS) entry which is preliminary data.</text>
</comment>
<keyword evidence="3" id="KW-0813">Transport</keyword>
<comment type="similarity">
    <text evidence="2">Belongs to the amino acid-polyamine-organocation (APC) superfamily. Spore germination protein (SGP) (TC 2.A.3.9) family.</text>
</comment>
<dbReference type="PANTHER" id="PTHR34975">
    <property type="entry name" value="SPORE GERMINATION PROTEIN A2"/>
    <property type="match status" value="1"/>
</dbReference>
<feature type="transmembrane region" description="Helical" evidence="8">
    <location>
        <begin position="145"/>
        <end position="164"/>
    </location>
</feature>
<feature type="transmembrane region" description="Helical" evidence="8">
    <location>
        <begin position="219"/>
        <end position="240"/>
    </location>
</feature>
<dbReference type="RefSeq" id="WP_144701776.1">
    <property type="nucleotide sequence ID" value="NZ_VNJJ01000006.1"/>
</dbReference>
<evidence type="ECO:0000256" key="5">
    <source>
        <dbReference type="ARBA" id="ARBA00022692"/>
    </source>
</evidence>
<name>A0A559JIK8_9BACL</name>
<keyword evidence="10" id="KW-1185">Reference proteome</keyword>
<evidence type="ECO:0000256" key="2">
    <source>
        <dbReference type="ARBA" id="ARBA00007998"/>
    </source>
</evidence>
<evidence type="ECO:0000256" key="8">
    <source>
        <dbReference type="SAM" id="Phobius"/>
    </source>
</evidence>
<keyword evidence="7 8" id="KW-0472">Membrane</keyword>
<dbReference type="Proteomes" id="UP000316330">
    <property type="component" value="Unassembled WGS sequence"/>
</dbReference>
<evidence type="ECO:0000313" key="9">
    <source>
        <dbReference type="EMBL" id="TVX99708.1"/>
    </source>
</evidence>
<dbReference type="OrthoDB" id="2446105at2"/>
<feature type="transmembrane region" description="Helical" evidence="8">
    <location>
        <begin position="269"/>
        <end position="291"/>
    </location>
</feature>
<dbReference type="Pfam" id="PF03845">
    <property type="entry name" value="Spore_permease"/>
    <property type="match status" value="1"/>
</dbReference>
<dbReference type="AlphaFoldDB" id="A0A559JIK8"/>